<gene>
    <name evidence="1" type="ORF">DES45_101136</name>
</gene>
<comment type="caution">
    <text evidence="1">The sequence shown here is derived from an EMBL/GenBank/DDBJ whole genome shotgun (WGS) entry which is preliminary data.</text>
</comment>
<name>A0A370HTN3_9HYPH</name>
<dbReference type="OrthoDB" id="8375at2"/>
<dbReference type="Pfam" id="PF08309">
    <property type="entry name" value="LVIVD"/>
    <property type="match status" value="1"/>
</dbReference>
<reference evidence="1 2" key="1">
    <citation type="submission" date="2018-07" db="EMBL/GenBank/DDBJ databases">
        <title>Genomic Encyclopedia of Type Strains, Phase IV (KMG-IV): sequencing the most valuable type-strain genomes for metagenomic binning, comparative biology and taxonomic classification.</title>
        <authorList>
            <person name="Goeker M."/>
        </authorList>
    </citation>
    <scope>NUCLEOTIDE SEQUENCE [LARGE SCALE GENOMIC DNA]</scope>
    <source>
        <strain evidence="1 2">DSM 14364</strain>
    </source>
</reference>
<accession>A0A370HTN3</accession>
<dbReference type="InterPro" id="IPR013211">
    <property type="entry name" value="LVIVD"/>
</dbReference>
<keyword evidence="2" id="KW-1185">Reference proteome</keyword>
<evidence type="ECO:0000313" key="2">
    <source>
        <dbReference type="Proteomes" id="UP000254925"/>
    </source>
</evidence>
<protein>
    <recommendedName>
        <fullName evidence="3">LVIVD repeat-containing protein</fullName>
    </recommendedName>
</protein>
<dbReference type="AlphaFoldDB" id="A0A370HTN3"/>
<sequence>MNKAVKPVGSQEMAWNFKLIAHHELGGFGGMGEGMSIQLTKDGRRIMWMAHENAPKNFTGVDVSDLKNPRLVVQTELPELYLRSNSLEIVGDIMAVAYQTKQPGQKGAGFELFDISVPENPRSLSFVDCSGPYSRGVHQLWFVDGEYIHMSAGAPDFQPRNQLDDQIYRIFDVRDPTNPKEAGRWWLPGTREGDAEPPPVRHEAKADFGFRAHNTNVYPQRPDRAYIGYIDAGAIVLDISDKANPKMVSRWDNSPPYFGFTHTLLPLFDRNLYIVTDECVLDDMADWPKLVWVLDARNEGNPVPISTLPAPPVDVFGRRGGRFGAHNVHENIPLPTSWVSDLVIVGTFFNAGVRAYDISDPYQPREIGYYVPAAPALAPKGTIQLNDVFVDERGIVYTMDRHTGGLYILEMEF</sequence>
<dbReference type="RefSeq" id="WP_114768049.1">
    <property type="nucleotide sequence ID" value="NZ_QQBB01000001.1"/>
</dbReference>
<organism evidence="1 2">
    <name type="scientific">Microvirga subterranea</name>
    <dbReference type="NCBI Taxonomy" id="186651"/>
    <lineage>
        <taxon>Bacteria</taxon>
        <taxon>Pseudomonadati</taxon>
        <taxon>Pseudomonadota</taxon>
        <taxon>Alphaproteobacteria</taxon>
        <taxon>Hyphomicrobiales</taxon>
        <taxon>Methylobacteriaceae</taxon>
        <taxon>Microvirga</taxon>
    </lineage>
</organism>
<dbReference type="EMBL" id="QQBB01000001">
    <property type="protein sequence ID" value="RDI61878.1"/>
    <property type="molecule type" value="Genomic_DNA"/>
</dbReference>
<proteinExistence type="predicted"/>
<dbReference type="Proteomes" id="UP000254925">
    <property type="component" value="Unassembled WGS sequence"/>
</dbReference>
<evidence type="ECO:0008006" key="3">
    <source>
        <dbReference type="Google" id="ProtNLM"/>
    </source>
</evidence>
<evidence type="ECO:0000313" key="1">
    <source>
        <dbReference type="EMBL" id="RDI61878.1"/>
    </source>
</evidence>